<dbReference type="STRING" id="755172.HMPREF1863_00814"/>
<name>A0A134AH99_9FIRM</name>
<dbReference type="PATRIC" id="fig|755172.3.peg.783"/>
<evidence type="ECO:0000313" key="2">
    <source>
        <dbReference type="EMBL" id="KXB67088.1"/>
    </source>
</evidence>
<proteinExistence type="predicted"/>
<feature type="domain" description="Putative nitroreductase TM1586" evidence="1">
    <location>
        <begin position="6"/>
        <end position="238"/>
    </location>
</feature>
<dbReference type="SUPFAM" id="SSF55469">
    <property type="entry name" value="FMN-dependent nitroreductase-like"/>
    <property type="match status" value="2"/>
</dbReference>
<evidence type="ECO:0000313" key="3">
    <source>
        <dbReference type="Proteomes" id="UP000070442"/>
    </source>
</evidence>
<evidence type="ECO:0000259" key="1">
    <source>
        <dbReference type="Pfam" id="PF14512"/>
    </source>
</evidence>
<protein>
    <recommendedName>
        <fullName evidence="1">Putative nitroreductase TM1586 domain-containing protein</fullName>
    </recommendedName>
</protein>
<dbReference type="RefSeq" id="WP_068367503.1">
    <property type="nucleotide sequence ID" value="NZ_CAIJCT010000010.1"/>
</dbReference>
<accession>A0A134AH99</accession>
<dbReference type="InterPro" id="IPR000415">
    <property type="entry name" value="Nitroreductase-like"/>
</dbReference>
<dbReference type="InterPro" id="IPR029478">
    <property type="entry name" value="TM1586_NiRdase"/>
</dbReference>
<dbReference type="EMBL" id="LSDG01000023">
    <property type="protein sequence ID" value="KXB67088.1"/>
    <property type="molecule type" value="Genomic_DNA"/>
</dbReference>
<organism evidence="2 3">
    <name type="scientific">Aedoeadaptatus coxii</name>
    <dbReference type="NCBI Taxonomy" id="755172"/>
    <lineage>
        <taxon>Bacteria</taxon>
        <taxon>Bacillati</taxon>
        <taxon>Bacillota</taxon>
        <taxon>Tissierellia</taxon>
        <taxon>Tissierellales</taxon>
        <taxon>Peptoniphilaceae</taxon>
        <taxon>Aedoeadaptatus</taxon>
    </lineage>
</organism>
<keyword evidence="3" id="KW-1185">Reference proteome</keyword>
<dbReference type="Gene3D" id="3.40.109.30">
    <property type="entry name" value="putative nitroreductase (tm1586), domain 2"/>
    <property type="match status" value="1"/>
</dbReference>
<comment type="caution">
    <text evidence="2">The sequence shown here is derived from an EMBL/GenBank/DDBJ whole genome shotgun (WGS) entry which is preliminary data.</text>
</comment>
<dbReference type="Gene3D" id="3.40.109.10">
    <property type="entry name" value="NADH Oxidase"/>
    <property type="match status" value="1"/>
</dbReference>
<dbReference type="GO" id="GO:0016491">
    <property type="term" value="F:oxidoreductase activity"/>
    <property type="evidence" value="ECO:0007669"/>
    <property type="project" value="InterPro"/>
</dbReference>
<dbReference type="AlphaFoldDB" id="A0A134AH99"/>
<dbReference type="OrthoDB" id="9814075at2"/>
<dbReference type="Proteomes" id="UP000070442">
    <property type="component" value="Unassembled WGS sequence"/>
</dbReference>
<dbReference type="Pfam" id="PF14512">
    <property type="entry name" value="TM1586_NiRdase"/>
    <property type="match status" value="1"/>
</dbReference>
<sequence>MVMTNFLQKRRTVREFAPTKLSKLEMEWLRDTLDKIEGESKDNDVSFALYEDGQSVAKNLDGKAGYGGVMIKAPYYIALRAKSHEKEELIRTGYYLEKVNTALIEKNFGTCWLTTIQVNKDLKRAVFGEDGEFVDYIIGFGKPEEQDVFSEDRVSPRFSVRELVFKNHLDTPADLTELENYGLFDLFSSIRFAPSHINAQPWRFLLKDDGNVVLYMDKSKGVKSYVDIGVVMYYFEAMLESTGTHKTWSLIEGADVGNLEPVATISI</sequence>
<gene>
    <name evidence="2" type="ORF">HMPREF1863_00814</name>
</gene>
<reference evidence="3" key="1">
    <citation type="submission" date="2016-01" db="EMBL/GenBank/DDBJ databases">
        <authorList>
            <person name="Mitreva M."/>
            <person name="Pepin K.H."/>
            <person name="Mihindukulasuriya K.A."/>
            <person name="Fulton R."/>
            <person name="Fronick C."/>
            <person name="O'Laughlin M."/>
            <person name="Miner T."/>
            <person name="Herter B."/>
            <person name="Rosa B.A."/>
            <person name="Cordes M."/>
            <person name="Tomlinson C."/>
            <person name="Wollam A."/>
            <person name="Palsikar V.B."/>
            <person name="Mardis E.R."/>
            <person name="Wilson R.K."/>
        </authorList>
    </citation>
    <scope>NUCLEOTIDE SEQUENCE [LARGE SCALE GENOMIC DNA]</scope>
    <source>
        <strain evidence="3">DNF00729</strain>
    </source>
</reference>